<sequence>MVIAAIIGSIVLSEQLNLGRLLGEVVIFAGLYLVIWGKSNDVNHTKGEGDQFPSANQQIPPTNETGKNDPDILLIAIPPTNEMVKKANGK</sequence>
<evidence type="ECO:0000313" key="4">
    <source>
        <dbReference type="Proteomes" id="UP000245207"/>
    </source>
</evidence>
<dbReference type="STRING" id="35608.A0A2U1KLQ6"/>
<name>A0A2U1KLQ6_ARTAN</name>
<proteinExistence type="predicted"/>
<feature type="compositionally biased region" description="Polar residues" evidence="2">
    <location>
        <begin position="53"/>
        <end position="65"/>
    </location>
</feature>
<dbReference type="SUPFAM" id="SSF103481">
    <property type="entry name" value="Multidrug resistance efflux transporter EmrE"/>
    <property type="match status" value="1"/>
</dbReference>
<dbReference type="Proteomes" id="UP000245207">
    <property type="component" value="Unassembled WGS sequence"/>
</dbReference>
<evidence type="ECO:0000256" key="2">
    <source>
        <dbReference type="SAM" id="MobiDB-lite"/>
    </source>
</evidence>
<evidence type="ECO:0000313" key="3">
    <source>
        <dbReference type="EMBL" id="PWA37658.1"/>
    </source>
</evidence>
<dbReference type="EMBL" id="PKPP01016489">
    <property type="protein sequence ID" value="PWA37658.1"/>
    <property type="molecule type" value="Genomic_DNA"/>
</dbReference>
<dbReference type="AlphaFoldDB" id="A0A2U1KLQ6"/>
<comment type="caution">
    <text evidence="3">The sequence shown here is derived from an EMBL/GenBank/DDBJ whole genome shotgun (WGS) entry which is preliminary data.</text>
</comment>
<dbReference type="InterPro" id="IPR037185">
    <property type="entry name" value="EmrE-like"/>
</dbReference>
<organism evidence="3 4">
    <name type="scientific">Artemisia annua</name>
    <name type="common">Sweet wormwood</name>
    <dbReference type="NCBI Taxonomy" id="35608"/>
    <lineage>
        <taxon>Eukaryota</taxon>
        <taxon>Viridiplantae</taxon>
        <taxon>Streptophyta</taxon>
        <taxon>Embryophyta</taxon>
        <taxon>Tracheophyta</taxon>
        <taxon>Spermatophyta</taxon>
        <taxon>Magnoliopsida</taxon>
        <taxon>eudicotyledons</taxon>
        <taxon>Gunneridae</taxon>
        <taxon>Pentapetalae</taxon>
        <taxon>asterids</taxon>
        <taxon>campanulids</taxon>
        <taxon>Asterales</taxon>
        <taxon>Asteraceae</taxon>
        <taxon>Asteroideae</taxon>
        <taxon>Anthemideae</taxon>
        <taxon>Artemisiinae</taxon>
        <taxon>Artemisia</taxon>
    </lineage>
</organism>
<accession>A0A2U1KLQ6</accession>
<comment type="subcellular location">
    <subcellularLocation>
        <location evidence="1">Membrane</location>
        <topology evidence="1">Multi-pass membrane protein</topology>
    </subcellularLocation>
</comment>
<evidence type="ECO:0000256" key="1">
    <source>
        <dbReference type="ARBA" id="ARBA00004141"/>
    </source>
</evidence>
<feature type="region of interest" description="Disordered" evidence="2">
    <location>
        <begin position="45"/>
        <end position="72"/>
    </location>
</feature>
<keyword evidence="4" id="KW-1185">Reference proteome</keyword>
<gene>
    <name evidence="3" type="ORF">CTI12_AA588240</name>
</gene>
<reference evidence="3 4" key="1">
    <citation type="journal article" date="2018" name="Mol. Plant">
        <title>The genome of Artemisia annua provides insight into the evolution of Asteraceae family and artemisinin biosynthesis.</title>
        <authorList>
            <person name="Shen Q."/>
            <person name="Zhang L."/>
            <person name="Liao Z."/>
            <person name="Wang S."/>
            <person name="Yan T."/>
            <person name="Shi P."/>
            <person name="Liu M."/>
            <person name="Fu X."/>
            <person name="Pan Q."/>
            <person name="Wang Y."/>
            <person name="Lv Z."/>
            <person name="Lu X."/>
            <person name="Zhang F."/>
            <person name="Jiang W."/>
            <person name="Ma Y."/>
            <person name="Chen M."/>
            <person name="Hao X."/>
            <person name="Li L."/>
            <person name="Tang Y."/>
            <person name="Lv G."/>
            <person name="Zhou Y."/>
            <person name="Sun X."/>
            <person name="Brodelius P.E."/>
            <person name="Rose J.K.C."/>
            <person name="Tang K."/>
        </authorList>
    </citation>
    <scope>NUCLEOTIDE SEQUENCE [LARGE SCALE GENOMIC DNA]</scope>
    <source>
        <strain evidence="4">cv. Huhao1</strain>
        <tissue evidence="3">Leaf</tissue>
    </source>
</reference>
<protein>
    <submittedName>
        <fullName evidence="3">Drug/metabolite transporter</fullName>
    </submittedName>
</protein>